<proteinExistence type="predicted"/>
<dbReference type="Proteomes" id="UP000708208">
    <property type="component" value="Unassembled WGS sequence"/>
</dbReference>
<dbReference type="AlphaFoldDB" id="A0A8J2IZ65"/>
<evidence type="ECO:0000313" key="1">
    <source>
        <dbReference type="EMBL" id="CAG7659374.1"/>
    </source>
</evidence>
<name>A0A8J2IZ65_9HEXA</name>
<feature type="non-terminal residue" evidence="1">
    <location>
        <position position="1"/>
    </location>
</feature>
<gene>
    <name evidence="1" type="ORF">AFUS01_LOCUS1196</name>
</gene>
<evidence type="ECO:0000313" key="2">
    <source>
        <dbReference type="Proteomes" id="UP000708208"/>
    </source>
</evidence>
<keyword evidence="2" id="KW-1185">Reference proteome</keyword>
<sequence>WEQSTLYLWLRKPPQHAKKKGLFQLIRTAPSFTAV</sequence>
<reference evidence="1" key="1">
    <citation type="submission" date="2021-06" db="EMBL/GenBank/DDBJ databases">
        <authorList>
            <person name="Hodson N. C."/>
            <person name="Mongue J. A."/>
            <person name="Jaron S. K."/>
        </authorList>
    </citation>
    <scope>NUCLEOTIDE SEQUENCE</scope>
</reference>
<organism evidence="1 2">
    <name type="scientific">Allacma fusca</name>
    <dbReference type="NCBI Taxonomy" id="39272"/>
    <lineage>
        <taxon>Eukaryota</taxon>
        <taxon>Metazoa</taxon>
        <taxon>Ecdysozoa</taxon>
        <taxon>Arthropoda</taxon>
        <taxon>Hexapoda</taxon>
        <taxon>Collembola</taxon>
        <taxon>Symphypleona</taxon>
        <taxon>Sminthuridae</taxon>
        <taxon>Allacma</taxon>
    </lineage>
</organism>
<dbReference type="EMBL" id="CAJVCH010006641">
    <property type="protein sequence ID" value="CAG7659374.1"/>
    <property type="molecule type" value="Genomic_DNA"/>
</dbReference>
<comment type="caution">
    <text evidence="1">The sequence shown here is derived from an EMBL/GenBank/DDBJ whole genome shotgun (WGS) entry which is preliminary data.</text>
</comment>
<protein>
    <submittedName>
        <fullName evidence="1">Uncharacterized protein</fullName>
    </submittedName>
</protein>
<accession>A0A8J2IZ65</accession>